<sequence>MTILKPDFSQIIHAIQQIRQGEQVEWDAIINNNLDEVQEGYQEITDKIAEVNDRVIKALEYDEQQRNRQLAIIIGELKQMVVLFPHLR</sequence>
<dbReference type="RefSeq" id="WP_084574951.1">
    <property type="nucleotide sequence ID" value="NZ_CP155572.1"/>
</dbReference>
<dbReference type="AlphaFoldDB" id="A0A1W2A4C8"/>
<keyword evidence="2" id="KW-1185">Reference proteome</keyword>
<proteinExistence type="predicted"/>
<evidence type="ECO:0000313" key="2">
    <source>
        <dbReference type="Proteomes" id="UP000192738"/>
    </source>
</evidence>
<evidence type="ECO:0000313" key="1">
    <source>
        <dbReference type="EMBL" id="SMC55496.1"/>
    </source>
</evidence>
<accession>A0A1W2A4C8</accession>
<dbReference type="EMBL" id="FWXI01000005">
    <property type="protein sequence ID" value="SMC55496.1"/>
    <property type="molecule type" value="Genomic_DNA"/>
</dbReference>
<dbReference type="STRING" id="112901.SAMN04488500_1054"/>
<gene>
    <name evidence="1" type="ORF">SAMN04488500_1054</name>
</gene>
<name>A0A1W2A4C8_9FIRM</name>
<reference evidence="1 2" key="1">
    <citation type="submission" date="2017-04" db="EMBL/GenBank/DDBJ databases">
        <authorList>
            <person name="Afonso C.L."/>
            <person name="Miller P.J."/>
            <person name="Scott M.A."/>
            <person name="Spackman E."/>
            <person name="Goraichik I."/>
            <person name="Dimitrov K.M."/>
            <person name="Suarez D.L."/>
            <person name="Swayne D.E."/>
        </authorList>
    </citation>
    <scope>NUCLEOTIDE SEQUENCE [LARGE SCALE GENOMIC DNA]</scope>
    <source>
        <strain evidence="1 2">DSM 5090</strain>
    </source>
</reference>
<dbReference type="Proteomes" id="UP000192738">
    <property type="component" value="Unassembled WGS sequence"/>
</dbReference>
<protein>
    <submittedName>
        <fullName evidence="1">Uncharacterized protein</fullName>
    </submittedName>
</protein>
<organism evidence="1 2">
    <name type="scientific">Sporomusa malonica</name>
    <dbReference type="NCBI Taxonomy" id="112901"/>
    <lineage>
        <taxon>Bacteria</taxon>
        <taxon>Bacillati</taxon>
        <taxon>Bacillota</taxon>
        <taxon>Negativicutes</taxon>
        <taxon>Selenomonadales</taxon>
        <taxon>Sporomusaceae</taxon>
        <taxon>Sporomusa</taxon>
    </lineage>
</organism>